<keyword evidence="5" id="KW-1185">Reference proteome</keyword>
<sequence>MANQPPQVWKIFQAPATQMNANYTCRTRKVDHNVRCNLLICDQSSDTTHKQVPSAFISPTNIPLLHLSSLTSSLYTINHSARSTQSIHTDKFPHYPSIPSKTPLQPQDTPPLLPMENADFDSSLAEIFGNQMTMDQSQEILNLQTNEEEAQESIPLTLLIKPFGFKPPPPKAIIPRLLQAWNIKRGVTITPKKFTENILICMFRDERDMKHVEKDRAWSIQGAHMRLARWDKGLSLEEIKFDSITFWIQIRGIPPKLLSKQNISRLAERAGRVLEIDWKDTPTLPKWYVTPRALVQVPVTRPLCPGRRINRKNGSPTWVFFKYEYLKPFCYDCGILGHDQTHCTSKTTAPLNLYGPWLRFDNQTNLLPPQIETSETPTPPAHYPDPDPSSPTARKGAIP</sequence>
<comment type="caution">
    <text evidence="4">The sequence shown here is derived from an EMBL/GenBank/DDBJ whole genome shotgun (WGS) entry which is preliminary data.</text>
</comment>
<dbReference type="PANTHER" id="PTHR31286">
    <property type="entry name" value="GLYCINE-RICH CELL WALL STRUCTURAL PROTEIN 1.8-LIKE"/>
    <property type="match status" value="1"/>
</dbReference>
<dbReference type="Pfam" id="PF14111">
    <property type="entry name" value="DUF4283"/>
    <property type="match status" value="1"/>
</dbReference>
<dbReference type="AlphaFoldDB" id="A0A2I0KIC3"/>
<evidence type="ECO:0000259" key="2">
    <source>
        <dbReference type="Pfam" id="PF14111"/>
    </source>
</evidence>
<dbReference type="EMBL" id="PGOL01000571">
    <property type="protein sequence ID" value="PKI67923.1"/>
    <property type="molecule type" value="Genomic_DNA"/>
</dbReference>
<dbReference type="InterPro" id="IPR040256">
    <property type="entry name" value="At4g02000-like"/>
</dbReference>
<evidence type="ECO:0000256" key="1">
    <source>
        <dbReference type="SAM" id="MobiDB-lite"/>
    </source>
</evidence>
<accession>A0A2I0KIC3</accession>
<reference evidence="4 5" key="1">
    <citation type="submission" date="2017-11" db="EMBL/GenBank/DDBJ databases">
        <title>De-novo sequencing of pomegranate (Punica granatum L.) genome.</title>
        <authorList>
            <person name="Akparov Z."/>
            <person name="Amiraslanov A."/>
            <person name="Hajiyeva S."/>
            <person name="Abbasov M."/>
            <person name="Kaur K."/>
            <person name="Hamwieh A."/>
            <person name="Solovyev V."/>
            <person name="Salamov A."/>
            <person name="Braich B."/>
            <person name="Kosarev P."/>
            <person name="Mahmoud A."/>
            <person name="Hajiyev E."/>
            <person name="Babayeva S."/>
            <person name="Izzatullayeva V."/>
            <person name="Mammadov A."/>
            <person name="Mammadov A."/>
            <person name="Sharifova S."/>
            <person name="Ojaghi J."/>
            <person name="Eynullazada K."/>
            <person name="Bayramov B."/>
            <person name="Abdulazimova A."/>
            <person name="Shahmuradov I."/>
        </authorList>
    </citation>
    <scope>NUCLEOTIDE SEQUENCE [LARGE SCALE GENOMIC DNA]</scope>
    <source>
        <strain evidence="5">cv. AG2017</strain>
        <tissue evidence="4">Leaf</tissue>
    </source>
</reference>
<evidence type="ECO:0008006" key="6">
    <source>
        <dbReference type="Google" id="ProtNLM"/>
    </source>
</evidence>
<proteinExistence type="predicted"/>
<dbReference type="InterPro" id="IPR025558">
    <property type="entry name" value="DUF4283"/>
</dbReference>
<feature type="compositionally biased region" description="Pro residues" evidence="1">
    <location>
        <begin position="377"/>
        <end position="389"/>
    </location>
</feature>
<feature type="domain" description="DUF4283" evidence="2">
    <location>
        <begin position="171"/>
        <end position="237"/>
    </location>
</feature>
<gene>
    <name evidence="4" type="ORF">CRG98_011519</name>
</gene>
<protein>
    <recommendedName>
        <fullName evidence="6">CCHC-type domain-containing protein</fullName>
    </recommendedName>
</protein>
<organism evidence="4 5">
    <name type="scientific">Punica granatum</name>
    <name type="common">Pomegranate</name>
    <dbReference type="NCBI Taxonomy" id="22663"/>
    <lineage>
        <taxon>Eukaryota</taxon>
        <taxon>Viridiplantae</taxon>
        <taxon>Streptophyta</taxon>
        <taxon>Embryophyta</taxon>
        <taxon>Tracheophyta</taxon>
        <taxon>Spermatophyta</taxon>
        <taxon>Magnoliopsida</taxon>
        <taxon>eudicotyledons</taxon>
        <taxon>Gunneridae</taxon>
        <taxon>Pentapetalae</taxon>
        <taxon>rosids</taxon>
        <taxon>malvids</taxon>
        <taxon>Myrtales</taxon>
        <taxon>Lythraceae</taxon>
        <taxon>Punica</taxon>
    </lineage>
</organism>
<dbReference type="Proteomes" id="UP000233551">
    <property type="component" value="Unassembled WGS sequence"/>
</dbReference>
<dbReference type="InterPro" id="IPR025836">
    <property type="entry name" value="Zn_knuckle_CX2CX4HX4C"/>
</dbReference>
<evidence type="ECO:0000259" key="3">
    <source>
        <dbReference type="Pfam" id="PF14392"/>
    </source>
</evidence>
<evidence type="ECO:0000313" key="5">
    <source>
        <dbReference type="Proteomes" id="UP000233551"/>
    </source>
</evidence>
<name>A0A2I0KIC3_PUNGR</name>
<feature type="domain" description="Zinc knuckle CX2CX4HX4C" evidence="3">
    <location>
        <begin position="299"/>
        <end position="344"/>
    </location>
</feature>
<dbReference type="PANTHER" id="PTHR31286:SF167">
    <property type="entry name" value="OS09G0268800 PROTEIN"/>
    <property type="match status" value="1"/>
</dbReference>
<feature type="region of interest" description="Disordered" evidence="1">
    <location>
        <begin position="368"/>
        <end position="399"/>
    </location>
</feature>
<dbReference type="Pfam" id="PF14392">
    <property type="entry name" value="zf-CCHC_4"/>
    <property type="match status" value="1"/>
</dbReference>
<evidence type="ECO:0000313" key="4">
    <source>
        <dbReference type="EMBL" id="PKI67923.1"/>
    </source>
</evidence>